<gene>
    <name evidence="2" type="ORF">V2S66_18830</name>
</gene>
<evidence type="ECO:0000313" key="3">
    <source>
        <dbReference type="Proteomes" id="UP001344658"/>
    </source>
</evidence>
<feature type="compositionally biased region" description="Low complexity" evidence="1">
    <location>
        <begin position="159"/>
        <end position="169"/>
    </location>
</feature>
<reference evidence="2 3" key="1">
    <citation type="submission" date="2023-12" db="EMBL/GenBank/DDBJ databases">
        <title>Streptomyces sp. V4-01.</title>
        <authorList>
            <person name="Somphong A."/>
            <person name="Phongsopitanun W."/>
        </authorList>
    </citation>
    <scope>NUCLEOTIDE SEQUENCE [LARGE SCALE GENOMIC DNA]</scope>
    <source>
        <strain evidence="2 3">V4-01</strain>
    </source>
</reference>
<proteinExistence type="predicted"/>
<feature type="compositionally biased region" description="Pro residues" evidence="1">
    <location>
        <begin position="149"/>
        <end position="158"/>
    </location>
</feature>
<organism evidence="2 3">
    <name type="scientific">Actinacidiphila polyblastidii</name>
    <dbReference type="NCBI Taxonomy" id="3110430"/>
    <lineage>
        <taxon>Bacteria</taxon>
        <taxon>Bacillati</taxon>
        <taxon>Actinomycetota</taxon>
        <taxon>Actinomycetes</taxon>
        <taxon>Kitasatosporales</taxon>
        <taxon>Streptomycetaceae</taxon>
        <taxon>Actinacidiphila</taxon>
    </lineage>
</organism>
<dbReference type="RefSeq" id="WP_330796938.1">
    <property type="nucleotide sequence ID" value="NZ_JAZEWV010000014.1"/>
</dbReference>
<feature type="region of interest" description="Disordered" evidence="1">
    <location>
        <begin position="142"/>
        <end position="169"/>
    </location>
</feature>
<keyword evidence="3" id="KW-1185">Reference proteome</keyword>
<name>A0ABU7PE90_9ACTN</name>
<sequence>MNNAEEPSLVVSLDRRLADLTDTLPASPAAIDLATATGHVARLSHVTESATTWIRTVMSSEDHVPFAERGAIEQLTTAMIPMADAQQALTRALAHVAHGYRTAAVPSVAHSHLRADDTTSRAIAADLYGQARDHLAKAIAELRRDPRPAPRIPPPPAAPASVPHAGPRR</sequence>
<evidence type="ECO:0000256" key="1">
    <source>
        <dbReference type="SAM" id="MobiDB-lite"/>
    </source>
</evidence>
<evidence type="ECO:0000313" key="2">
    <source>
        <dbReference type="EMBL" id="MEE4544018.1"/>
    </source>
</evidence>
<accession>A0ABU7PE90</accession>
<comment type="caution">
    <text evidence="2">The sequence shown here is derived from an EMBL/GenBank/DDBJ whole genome shotgun (WGS) entry which is preliminary data.</text>
</comment>
<dbReference type="EMBL" id="JAZEWV010000014">
    <property type="protein sequence ID" value="MEE4544018.1"/>
    <property type="molecule type" value="Genomic_DNA"/>
</dbReference>
<dbReference type="Proteomes" id="UP001344658">
    <property type="component" value="Unassembled WGS sequence"/>
</dbReference>
<protein>
    <submittedName>
        <fullName evidence="2">Uncharacterized protein</fullName>
    </submittedName>
</protein>